<dbReference type="Proteomes" id="UP001157167">
    <property type="component" value="Unassembled WGS sequence"/>
</dbReference>
<evidence type="ECO:0000313" key="1">
    <source>
        <dbReference type="EMBL" id="GLT24017.1"/>
    </source>
</evidence>
<evidence type="ECO:0008006" key="3">
    <source>
        <dbReference type="Google" id="ProtNLM"/>
    </source>
</evidence>
<comment type="caution">
    <text evidence="1">The sequence shown here is derived from an EMBL/GenBank/DDBJ whole genome shotgun (WGS) entry which is preliminary data.</text>
</comment>
<gene>
    <name evidence="1" type="ORF">GCM10007933_34880</name>
</gene>
<dbReference type="EMBL" id="BSPX01000069">
    <property type="protein sequence ID" value="GLT24017.1"/>
    <property type="molecule type" value="Genomic_DNA"/>
</dbReference>
<accession>A0ABQ6FFJ5</accession>
<organism evidence="1 2">
    <name type="scientific">Zoogloea oryzae</name>
    <dbReference type="NCBI Taxonomy" id="310767"/>
    <lineage>
        <taxon>Bacteria</taxon>
        <taxon>Pseudomonadati</taxon>
        <taxon>Pseudomonadota</taxon>
        <taxon>Betaproteobacteria</taxon>
        <taxon>Rhodocyclales</taxon>
        <taxon>Zoogloeaceae</taxon>
        <taxon>Zoogloea</taxon>
    </lineage>
</organism>
<evidence type="ECO:0000313" key="2">
    <source>
        <dbReference type="Proteomes" id="UP001157167"/>
    </source>
</evidence>
<sequence>MHHTAELIQLHDDIDQRVGMIRAGQPDWLCAKGCDTCCRRLASVPSLTAAEWALLRDGLVALPPAQLDEIRRRVAALADGAARPVVCPMLDEASGACPVYLSRPVACRTYGFYIERDKGLYCHDIEKQEAAGELAGVVWGNHDAVDRRLAALGETRPLTDWFADWGDDPPARGAP</sequence>
<protein>
    <recommendedName>
        <fullName evidence="3">YkgJ family cysteine cluster protein</fullName>
    </recommendedName>
</protein>
<keyword evidence="2" id="KW-1185">Reference proteome</keyword>
<reference evidence="2" key="1">
    <citation type="journal article" date="2019" name="Int. J. Syst. Evol. Microbiol.">
        <title>The Global Catalogue of Microorganisms (GCM) 10K type strain sequencing project: providing services to taxonomists for standard genome sequencing and annotation.</title>
        <authorList>
            <consortium name="The Broad Institute Genomics Platform"/>
            <consortium name="The Broad Institute Genome Sequencing Center for Infectious Disease"/>
            <person name="Wu L."/>
            <person name="Ma J."/>
        </authorList>
    </citation>
    <scope>NUCLEOTIDE SEQUENCE [LARGE SCALE GENOMIC DNA]</scope>
    <source>
        <strain evidence="2">NBRC 102407</strain>
    </source>
</reference>
<dbReference type="InterPro" id="IPR005358">
    <property type="entry name" value="Puta_zinc/iron-chelating_dom"/>
</dbReference>
<name>A0ABQ6FFJ5_9RHOO</name>
<dbReference type="RefSeq" id="WP_284189181.1">
    <property type="nucleotide sequence ID" value="NZ_BSPX01000069.1"/>
</dbReference>
<dbReference type="Pfam" id="PF03692">
    <property type="entry name" value="CxxCxxCC"/>
    <property type="match status" value="1"/>
</dbReference>
<proteinExistence type="predicted"/>